<organism evidence="3 4">
    <name type="scientific">Sphingobacterium psychroaquaticum</name>
    <dbReference type="NCBI Taxonomy" id="561061"/>
    <lineage>
        <taxon>Bacteria</taxon>
        <taxon>Pseudomonadati</taxon>
        <taxon>Bacteroidota</taxon>
        <taxon>Sphingobacteriia</taxon>
        <taxon>Sphingobacteriales</taxon>
        <taxon>Sphingobacteriaceae</taxon>
        <taxon>Sphingobacterium</taxon>
    </lineage>
</organism>
<sequence>MRIISRLCMRTGIAFCSVLSAALLFTPESKAQENGGLSKFDGPYIYRSENGWKNMEVRDHKIQITDHVEAPFWVTTDDGKHRFQVVQHDVKVPDWKYPGGNDIMVLSDPHGDFESFHAILKEQKVIGSDYQWIFGKKHVVIIGDVFDRGSDVVPIFWLIYKLEEEANKAGGKVHFLFGNHEEMTLRGNLKYSKSKYKALADELGKDYQELWGTETVLGHWLLQRNTMEKIGDNLFVHAGLSREMFDNKWTIPAVNDSVRTYIFQTKELRSQSPAATFLFGSTGPLWYRGMVSQDEKYQPLSEADANLLLGYYDAKKLFVGHTIFPEVTSFYGSRVYAVNVNNKNNREKGLSRGLWLKDGKTILIYDNPKQNKVMK</sequence>
<evidence type="ECO:0000256" key="1">
    <source>
        <dbReference type="SAM" id="SignalP"/>
    </source>
</evidence>
<evidence type="ECO:0000259" key="2">
    <source>
        <dbReference type="Pfam" id="PF00149"/>
    </source>
</evidence>
<evidence type="ECO:0000313" key="4">
    <source>
        <dbReference type="Proteomes" id="UP000192980"/>
    </source>
</evidence>
<feature type="signal peptide" evidence="1">
    <location>
        <begin position="1"/>
        <end position="31"/>
    </location>
</feature>
<dbReference type="InterPro" id="IPR004843">
    <property type="entry name" value="Calcineurin-like_PHP"/>
</dbReference>
<feature type="domain" description="Calcineurin-like phosphoesterase" evidence="2">
    <location>
        <begin position="103"/>
        <end position="322"/>
    </location>
</feature>
<dbReference type="AlphaFoldDB" id="A0A1X7HWT4"/>
<keyword evidence="4" id="KW-1185">Reference proteome</keyword>
<dbReference type="Proteomes" id="UP000192980">
    <property type="component" value="Unassembled WGS sequence"/>
</dbReference>
<keyword evidence="1" id="KW-0732">Signal</keyword>
<gene>
    <name evidence="3" type="ORF">SAMN05660862_0110</name>
</gene>
<dbReference type="OrthoDB" id="7550081at2"/>
<reference evidence="3 4" key="1">
    <citation type="submission" date="2017-04" db="EMBL/GenBank/DDBJ databases">
        <authorList>
            <person name="Afonso C.L."/>
            <person name="Miller P.J."/>
            <person name="Scott M.A."/>
            <person name="Spackman E."/>
            <person name="Goraichik I."/>
            <person name="Dimitrov K.M."/>
            <person name="Suarez D.L."/>
            <person name="Swayne D.E."/>
        </authorList>
    </citation>
    <scope>NUCLEOTIDE SEQUENCE [LARGE SCALE GENOMIC DNA]</scope>
    <source>
        <strain evidence="3 4">DSM 22418</strain>
    </source>
</reference>
<dbReference type="STRING" id="561061.SAMN05660862_0110"/>
<accession>A0A1X7HWT4</accession>
<proteinExistence type="predicted"/>
<feature type="chain" id="PRO_5012936971" evidence="1">
    <location>
        <begin position="32"/>
        <end position="375"/>
    </location>
</feature>
<dbReference type="PANTHER" id="PTHR46546:SF4">
    <property type="entry name" value="SHEWANELLA-LIKE PROTEIN PHOSPHATASE 1"/>
    <property type="match status" value="1"/>
</dbReference>
<dbReference type="GO" id="GO:0016787">
    <property type="term" value="F:hydrolase activity"/>
    <property type="evidence" value="ECO:0007669"/>
    <property type="project" value="InterPro"/>
</dbReference>
<dbReference type="RefSeq" id="WP_085471095.1">
    <property type="nucleotide sequence ID" value="NZ_FXAU01000001.1"/>
</dbReference>
<protein>
    <submittedName>
        <fullName evidence="3">Calcineurin-like phosphoesterase</fullName>
    </submittedName>
</protein>
<evidence type="ECO:0000313" key="3">
    <source>
        <dbReference type="EMBL" id="SMG06041.1"/>
    </source>
</evidence>
<dbReference type="PANTHER" id="PTHR46546">
    <property type="entry name" value="SHEWANELLA-LIKE PROTEIN PHOSPHATASE 1"/>
    <property type="match status" value="1"/>
</dbReference>
<dbReference type="SUPFAM" id="SSF56300">
    <property type="entry name" value="Metallo-dependent phosphatases"/>
    <property type="match status" value="1"/>
</dbReference>
<dbReference type="Pfam" id="PF00149">
    <property type="entry name" value="Metallophos"/>
    <property type="match status" value="1"/>
</dbReference>
<dbReference type="EMBL" id="FXAU01000001">
    <property type="protein sequence ID" value="SMG06041.1"/>
    <property type="molecule type" value="Genomic_DNA"/>
</dbReference>
<dbReference type="InterPro" id="IPR029052">
    <property type="entry name" value="Metallo-depent_PP-like"/>
</dbReference>
<dbReference type="Gene3D" id="3.60.21.10">
    <property type="match status" value="1"/>
</dbReference>
<name>A0A1X7HWT4_9SPHI</name>